<accession>A0A972JIV5</accession>
<name>A0A972JIV5_9FLAO</name>
<organism evidence="2 3">
    <name type="scientific">Flavobacterium silvaticum</name>
    <dbReference type="NCBI Taxonomy" id="1852020"/>
    <lineage>
        <taxon>Bacteria</taxon>
        <taxon>Pseudomonadati</taxon>
        <taxon>Bacteroidota</taxon>
        <taxon>Flavobacteriia</taxon>
        <taxon>Flavobacteriales</taxon>
        <taxon>Flavobacteriaceae</taxon>
        <taxon>Flavobacterium</taxon>
    </lineage>
</organism>
<dbReference type="InterPro" id="IPR019236">
    <property type="entry name" value="APP1_cat"/>
</dbReference>
<evidence type="ECO:0000313" key="2">
    <source>
        <dbReference type="EMBL" id="NMH27582.1"/>
    </source>
</evidence>
<keyword evidence="3" id="KW-1185">Reference proteome</keyword>
<proteinExistence type="predicted"/>
<sequence length="331" mass="38713">MKPLLKLYRGYANEEELIVMGHVFRPTTRAEYDFQKKRFRNARSVIRMYRIKTQKNADVYLHLNDETIHTKTLDDGYFKFSIPIKSKDKDGDGIPDVDYGWMDYRVSLHYNGKEIVTKSSFVRPHTGNLGFISDIDDTFLVSHTRNPFKKLYILLFRNVNSRKVFEGAVPHYQALSTAGRNNKNEENAFFYVSSSEWNLYRFIVDFTELHDLPRAVLLLKDIKTSLLDFFVTGRGDHNHKFEKIKHILEFYPHLKYTLLGDDSQHDPFLYEDICKIFPVNVIAVYIRQTGSEKKGKAVEALKNMESMNVATCYFRDSHEAIEHSKRIGLIS</sequence>
<dbReference type="EMBL" id="JAAMPU010000101">
    <property type="protein sequence ID" value="NMH27582.1"/>
    <property type="molecule type" value="Genomic_DNA"/>
</dbReference>
<dbReference type="AlphaFoldDB" id="A0A972JIV5"/>
<reference evidence="2" key="1">
    <citation type="submission" date="2020-02" db="EMBL/GenBank/DDBJ databases">
        <title>Flavobacterium sp. genome.</title>
        <authorList>
            <person name="Jung H.S."/>
            <person name="Baek J.H."/>
            <person name="Jeon C.O."/>
        </authorList>
    </citation>
    <scope>NUCLEOTIDE SEQUENCE</scope>
    <source>
        <strain evidence="2">SE-s28</strain>
    </source>
</reference>
<evidence type="ECO:0000313" key="3">
    <source>
        <dbReference type="Proteomes" id="UP000712080"/>
    </source>
</evidence>
<dbReference type="GO" id="GO:0008195">
    <property type="term" value="F:phosphatidate phosphatase activity"/>
    <property type="evidence" value="ECO:0007669"/>
    <property type="project" value="InterPro"/>
</dbReference>
<dbReference type="PANTHER" id="PTHR28208:SF3">
    <property type="entry name" value="PHOSPHATIDATE PHOSPHATASE APP1"/>
    <property type="match status" value="1"/>
</dbReference>
<dbReference type="Pfam" id="PF09949">
    <property type="entry name" value="APP1_cat"/>
    <property type="match status" value="1"/>
</dbReference>
<dbReference type="InterPro" id="IPR052935">
    <property type="entry name" value="Mg2+_PAP"/>
</dbReference>
<protein>
    <submittedName>
        <fullName evidence="2">App1 family protein</fullName>
    </submittedName>
</protein>
<feature type="domain" description="Phosphatidate phosphatase APP1 catalytic" evidence="1">
    <location>
        <begin position="130"/>
        <end position="288"/>
    </location>
</feature>
<gene>
    <name evidence="2" type="ORF">G6047_06025</name>
</gene>
<dbReference type="RefSeq" id="WP_169526582.1">
    <property type="nucleotide sequence ID" value="NZ_JAAMPU010000101.1"/>
</dbReference>
<dbReference type="Proteomes" id="UP000712080">
    <property type="component" value="Unassembled WGS sequence"/>
</dbReference>
<dbReference type="PANTHER" id="PTHR28208">
    <property type="entry name" value="PHOSPHATIDATE PHOSPHATASE APP1"/>
    <property type="match status" value="1"/>
</dbReference>
<evidence type="ECO:0000259" key="1">
    <source>
        <dbReference type="Pfam" id="PF09949"/>
    </source>
</evidence>
<comment type="caution">
    <text evidence="2">The sequence shown here is derived from an EMBL/GenBank/DDBJ whole genome shotgun (WGS) entry which is preliminary data.</text>
</comment>